<reference evidence="1" key="1">
    <citation type="submission" date="2022-03" db="EMBL/GenBank/DDBJ databases">
        <authorList>
            <person name="Martin C."/>
        </authorList>
    </citation>
    <scope>NUCLEOTIDE SEQUENCE</scope>
</reference>
<protein>
    <submittedName>
        <fullName evidence="1">Uncharacterized protein</fullName>
    </submittedName>
</protein>
<evidence type="ECO:0000313" key="1">
    <source>
        <dbReference type="EMBL" id="CAH1784669.1"/>
    </source>
</evidence>
<proteinExistence type="predicted"/>
<evidence type="ECO:0000313" key="2">
    <source>
        <dbReference type="Proteomes" id="UP000749559"/>
    </source>
</evidence>
<dbReference type="EMBL" id="CAIIXF020000005">
    <property type="protein sequence ID" value="CAH1784669.1"/>
    <property type="molecule type" value="Genomic_DNA"/>
</dbReference>
<dbReference type="AlphaFoldDB" id="A0A8S4NSP8"/>
<gene>
    <name evidence="1" type="ORF">OFUS_LOCUS10824</name>
</gene>
<accession>A0A8S4NSP8</accession>
<keyword evidence="2" id="KW-1185">Reference proteome</keyword>
<comment type="caution">
    <text evidence="1">The sequence shown here is derived from an EMBL/GenBank/DDBJ whole genome shotgun (WGS) entry which is preliminary data.</text>
</comment>
<sequence>MLIGGNYASLCSIGLFLVIYSSSSYALNLQHAPPKRLFCPWWGCTAKADGEKRSAIQNSNNILDTLAALGTQDNVVTARDFDPGFFAEETVATEGISPNDLSTVESLARKLSKNKNILQHITFWEDAVSQLRNDLSRRQFSNQLQNIQNALSTRKRRSLPVVKNTKVVNGEE</sequence>
<dbReference type="Proteomes" id="UP000749559">
    <property type="component" value="Unassembled WGS sequence"/>
</dbReference>
<name>A0A8S4NSP8_OWEFU</name>
<organism evidence="1 2">
    <name type="scientific">Owenia fusiformis</name>
    <name type="common">Polychaete worm</name>
    <dbReference type="NCBI Taxonomy" id="6347"/>
    <lineage>
        <taxon>Eukaryota</taxon>
        <taxon>Metazoa</taxon>
        <taxon>Spiralia</taxon>
        <taxon>Lophotrochozoa</taxon>
        <taxon>Annelida</taxon>
        <taxon>Polychaeta</taxon>
        <taxon>Sedentaria</taxon>
        <taxon>Canalipalpata</taxon>
        <taxon>Sabellida</taxon>
        <taxon>Oweniida</taxon>
        <taxon>Oweniidae</taxon>
        <taxon>Owenia</taxon>
    </lineage>
</organism>